<dbReference type="SUPFAM" id="SSF75304">
    <property type="entry name" value="Amidase signature (AS) enzymes"/>
    <property type="match status" value="1"/>
</dbReference>
<dbReference type="Proteomes" id="UP000283387">
    <property type="component" value="Unassembled WGS sequence"/>
</dbReference>
<dbReference type="InterPro" id="IPR023631">
    <property type="entry name" value="Amidase_dom"/>
</dbReference>
<dbReference type="Gene3D" id="3.90.1300.10">
    <property type="entry name" value="Amidase signature (AS) domain"/>
    <property type="match status" value="1"/>
</dbReference>
<evidence type="ECO:0000313" key="2">
    <source>
        <dbReference type="EMBL" id="RKD92345.1"/>
    </source>
</evidence>
<dbReference type="RefSeq" id="WP_120273566.1">
    <property type="nucleotide sequence ID" value="NZ_RAPN01000001.1"/>
</dbReference>
<protein>
    <submittedName>
        <fullName evidence="2">Amidase</fullName>
    </submittedName>
</protein>
<comment type="caution">
    <text evidence="2">The sequence shown here is derived from an EMBL/GenBank/DDBJ whole genome shotgun (WGS) entry which is preliminary data.</text>
</comment>
<organism evidence="2 3">
    <name type="scientific">Mangrovibacterium diazotrophicum</name>
    <dbReference type="NCBI Taxonomy" id="1261403"/>
    <lineage>
        <taxon>Bacteria</taxon>
        <taxon>Pseudomonadati</taxon>
        <taxon>Bacteroidota</taxon>
        <taxon>Bacteroidia</taxon>
        <taxon>Marinilabiliales</taxon>
        <taxon>Prolixibacteraceae</taxon>
        <taxon>Mangrovibacterium</taxon>
    </lineage>
</organism>
<dbReference type="AlphaFoldDB" id="A0A419WA48"/>
<keyword evidence="3" id="KW-1185">Reference proteome</keyword>
<accession>A0A419WA48</accession>
<feature type="domain" description="Amidase" evidence="1">
    <location>
        <begin position="67"/>
        <end position="514"/>
    </location>
</feature>
<dbReference type="InterPro" id="IPR036928">
    <property type="entry name" value="AS_sf"/>
</dbReference>
<name>A0A419WA48_9BACT</name>
<evidence type="ECO:0000259" key="1">
    <source>
        <dbReference type="Pfam" id="PF01425"/>
    </source>
</evidence>
<proteinExistence type="predicted"/>
<dbReference type="Pfam" id="PF01425">
    <property type="entry name" value="Amidase"/>
    <property type="match status" value="1"/>
</dbReference>
<dbReference type="NCBIfam" id="NF005300">
    <property type="entry name" value="PRK06828.1"/>
    <property type="match status" value="1"/>
</dbReference>
<dbReference type="PANTHER" id="PTHR42678">
    <property type="entry name" value="AMIDASE"/>
    <property type="match status" value="1"/>
</dbReference>
<dbReference type="PROSITE" id="PS51257">
    <property type="entry name" value="PROKAR_LIPOPROTEIN"/>
    <property type="match status" value="1"/>
</dbReference>
<sequence length="537" mass="57936">MKRRNFVKSAIAGGSALSIAGISACSPETKQPVDDQESVDLAAFDLNEFTVGQFQQFMADGELSSVELCRKYLARIELVDPFLKSVIELNPDALEIAKQMDDERAKGQVRGPLHGIPILIKDNIDTGDKMMTTAGSLALAGTSAPDDAFIVKKLRAAGAVLLGKTNLSEWANIRSTISSSGWSGRGGQVRNPFCLDRSPCGSSSGTGAAISANLCAIGIGSETDGSIVCPSGINGIVGVKPTLGMWSRDGIIPISHSQDTAGPMCRTVKDAAILLGALAEFDPNDAETHLEKGPIYSDYTQFLKRDGLKGSRIGVVRNMFPANREVAGLAEQAIADLRRAGAEIVDKLELTARSEWEAAEWTVLITELKADMASYLESRTDQNMRTLADLIVFNKTHAEEEMPWFGQEIFEQAEQTKGLNDPEYLEALKNSKEKSRNEGIDRLMDEHQLDALIAPTNGPSWPIDWVNGDNYTGGSSDAGAVAGYPSVTVPAGFLKGLPIGISFFGRAWSEPVLLKLAFAYEQSTMHRQSPDFKRTIS</sequence>
<evidence type="ECO:0000313" key="3">
    <source>
        <dbReference type="Proteomes" id="UP000283387"/>
    </source>
</evidence>
<dbReference type="PANTHER" id="PTHR42678:SF34">
    <property type="entry name" value="OS04G0183300 PROTEIN"/>
    <property type="match status" value="1"/>
</dbReference>
<dbReference type="NCBIfam" id="NF006006">
    <property type="entry name" value="PRK08137.1"/>
    <property type="match status" value="1"/>
</dbReference>
<gene>
    <name evidence="2" type="ORF">BC643_2716</name>
</gene>
<reference evidence="2 3" key="1">
    <citation type="submission" date="2018-09" db="EMBL/GenBank/DDBJ databases">
        <title>Genomic Encyclopedia of Archaeal and Bacterial Type Strains, Phase II (KMG-II): from individual species to whole genera.</title>
        <authorList>
            <person name="Goeker M."/>
        </authorList>
    </citation>
    <scope>NUCLEOTIDE SEQUENCE [LARGE SCALE GENOMIC DNA]</scope>
    <source>
        <strain evidence="2 3">DSM 27148</strain>
    </source>
</reference>
<dbReference type="EMBL" id="RAPN01000001">
    <property type="protein sequence ID" value="RKD92345.1"/>
    <property type="molecule type" value="Genomic_DNA"/>
</dbReference>
<dbReference type="OrthoDB" id="9811471at2"/>